<name>A0A4C1Z2S3_EUMVA</name>
<dbReference type="Pfam" id="PF11838">
    <property type="entry name" value="ERAP1_C"/>
    <property type="match status" value="1"/>
</dbReference>
<dbReference type="Proteomes" id="UP000299102">
    <property type="component" value="Unassembled WGS sequence"/>
</dbReference>
<dbReference type="AlphaFoldDB" id="A0A4C1Z2S3"/>
<dbReference type="InterPro" id="IPR024571">
    <property type="entry name" value="ERAP1-like_C_dom"/>
</dbReference>
<accession>A0A4C1Z2S3</accession>
<dbReference type="EMBL" id="BGZK01001488">
    <property type="protein sequence ID" value="GBP80907.1"/>
    <property type="molecule type" value="Genomic_DNA"/>
</dbReference>
<sequence>MHNVSKNCMKLYLQLRRLWRPRGLAHAGKERPRSLLTGVLLEHGALAIIFPVHLKTERHWAPWRVVLTHLSWWRELLRDTAAGPHLQRFLAGLHPTVQVYSAKDIASGKLNEDELWLSGALLSAGVEWENPKVTKQALALYDAWSKRNQTIPELYQEAAFTAGVRTYGEEAWSSCWGALVRSHAAPRPLHSHRALLAALAAPADDWLFYRCTPSDPKSTRTDGISSAYNCPLRKFGQIISVIKPILPFTRPFDTSMFDLNITLAPTNILVHLEDLLSYLTRVIDTSMYSGVKIISGEGT</sequence>
<proteinExistence type="predicted"/>
<feature type="domain" description="ERAP1-like C-terminal" evidence="1">
    <location>
        <begin position="53"/>
        <end position="210"/>
    </location>
</feature>
<comment type="caution">
    <text evidence="2">The sequence shown here is derived from an EMBL/GenBank/DDBJ whole genome shotgun (WGS) entry which is preliminary data.</text>
</comment>
<evidence type="ECO:0000313" key="3">
    <source>
        <dbReference type="Proteomes" id="UP000299102"/>
    </source>
</evidence>
<keyword evidence="3" id="KW-1185">Reference proteome</keyword>
<evidence type="ECO:0000259" key="1">
    <source>
        <dbReference type="Pfam" id="PF11838"/>
    </source>
</evidence>
<reference evidence="2 3" key="1">
    <citation type="journal article" date="2019" name="Commun. Biol.">
        <title>The bagworm genome reveals a unique fibroin gene that provides high tensile strength.</title>
        <authorList>
            <person name="Kono N."/>
            <person name="Nakamura H."/>
            <person name="Ohtoshi R."/>
            <person name="Tomita M."/>
            <person name="Numata K."/>
            <person name="Arakawa K."/>
        </authorList>
    </citation>
    <scope>NUCLEOTIDE SEQUENCE [LARGE SCALE GENOMIC DNA]</scope>
</reference>
<dbReference type="STRING" id="151549.A0A4C1Z2S3"/>
<gene>
    <name evidence="2" type="ORF">EVAR_48988_1</name>
</gene>
<dbReference type="OrthoDB" id="6750768at2759"/>
<protein>
    <recommendedName>
        <fullName evidence="1">ERAP1-like C-terminal domain-containing protein</fullName>
    </recommendedName>
</protein>
<organism evidence="2 3">
    <name type="scientific">Eumeta variegata</name>
    <name type="common">Bagworm moth</name>
    <name type="synonym">Eumeta japonica</name>
    <dbReference type="NCBI Taxonomy" id="151549"/>
    <lineage>
        <taxon>Eukaryota</taxon>
        <taxon>Metazoa</taxon>
        <taxon>Ecdysozoa</taxon>
        <taxon>Arthropoda</taxon>
        <taxon>Hexapoda</taxon>
        <taxon>Insecta</taxon>
        <taxon>Pterygota</taxon>
        <taxon>Neoptera</taxon>
        <taxon>Endopterygota</taxon>
        <taxon>Lepidoptera</taxon>
        <taxon>Glossata</taxon>
        <taxon>Ditrysia</taxon>
        <taxon>Tineoidea</taxon>
        <taxon>Psychidae</taxon>
        <taxon>Oiketicinae</taxon>
        <taxon>Eumeta</taxon>
    </lineage>
</organism>
<evidence type="ECO:0000313" key="2">
    <source>
        <dbReference type="EMBL" id="GBP80907.1"/>
    </source>
</evidence>
<dbReference type="Gene3D" id="1.25.50.20">
    <property type="match status" value="1"/>
</dbReference>